<evidence type="ECO:0000313" key="2">
    <source>
        <dbReference type="EMBL" id="AMQ23300.1"/>
    </source>
</evidence>
<feature type="transmembrane region" description="Helical" evidence="1">
    <location>
        <begin position="24"/>
        <end position="42"/>
    </location>
</feature>
<keyword evidence="1" id="KW-1133">Transmembrane helix</keyword>
<accession>A0A142D7Q0</accession>
<evidence type="ECO:0000256" key="1">
    <source>
        <dbReference type="SAM" id="Phobius"/>
    </source>
</evidence>
<organism evidence="2">
    <name type="scientific">Mangifera indica latent virus</name>
    <dbReference type="NCBI Taxonomy" id="1814004"/>
    <lineage>
        <taxon>Viruses</taxon>
        <taxon>Riboviria</taxon>
        <taxon>Orthornavirae</taxon>
        <taxon>Kitrinoviricota</taxon>
        <taxon>Alsuviricetes</taxon>
        <taxon>Hepelivirales</taxon>
        <taxon>Benyviridae</taxon>
        <taxon>Benyvirus</taxon>
    </lineage>
</organism>
<reference evidence="2" key="1">
    <citation type="journal article" date="2016" name="Virus Genes">
        <title>Identification of a novel potential benyvirus in mango.</title>
        <authorList>
            <person name="Sela N."/>
            <person name="Luria N."/>
            <person name="Yaari M."/>
            <person name="Prusky D."/>
            <person name="Dombrovsky A."/>
        </authorList>
    </citation>
    <scope>NUCLEOTIDE SEQUENCE</scope>
</reference>
<keyword evidence="1" id="KW-0812">Transmembrane</keyword>
<dbReference type="InterPro" id="IPR001896">
    <property type="entry name" value="Plant_vir_prot"/>
</dbReference>
<dbReference type="EMBL" id="KU140663">
    <property type="protein sequence ID" value="AMQ23300.1"/>
    <property type="molecule type" value="Genomic_RNA"/>
</dbReference>
<name>A0A142D7Q0_9VIRU</name>
<protein>
    <recommendedName>
        <fullName evidence="3">Triple gene block protein 2</fullName>
    </recommendedName>
</protein>
<dbReference type="Pfam" id="PF01307">
    <property type="entry name" value="Plant_vir_prot"/>
    <property type="match status" value="1"/>
</dbReference>
<sequence length="134" mass="14951">MQNIVRMSTQQGRFLNNRSGSEKFWPICAGVSVLGLYLLLGVNNVVNKPRTHSGGDFMVPTFAGSGSYRDGTRSIRFDSPSRSLGGNINSIFMMSFTSKMILILIGVGILFKFCTDVKKSKYCFECKRYACDQH</sequence>
<feature type="transmembrane region" description="Helical" evidence="1">
    <location>
        <begin position="91"/>
        <end position="111"/>
    </location>
</feature>
<keyword evidence="1" id="KW-0472">Membrane</keyword>
<evidence type="ECO:0008006" key="3">
    <source>
        <dbReference type="Google" id="ProtNLM"/>
    </source>
</evidence>
<proteinExistence type="predicted"/>